<sequence>MGIRCGLVDKASARRAENPGSNSDDQFLRLQLLRNSHTTAIEARNRIEEVRGVNVSEWTVRRRLPDAGLISRRPAPGPEFTRQLRQNRLQFARKHQEWANEQLGTVLFSDESRFCLRSPHGKESVWRRTEERKNDAETDQEEEKELVGSLAEKKLPTEGCTGRNGEREKSSGQKMMSDDRRH</sequence>
<evidence type="ECO:0000259" key="2">
    <source>
        <dbReference type="Pfam" id="PF01498"/>
    </source>
</evidence>
<keyword evidence="4" id="KW-1185">Reference proteome</keyword>
<dbReference type="InterPro" id="IPR036397">
    <property type="entry name" value="RNaseH_sf"/>
</dbReference>
<reference evidence="3 4" key="1">
    <citation type="journal article" date="2022" name="Allergy">
        <title>Genome assembly and annotation of Periplaneta americana reveal a comprehensive cockroach allergen profile.</title>
        <authorList>
            <person name="Wang L."/>
            <person name="Xiong Q."/>
            <person name="Saelim N."/>
            <person name="Wang L."/>
            <person name="Nong W."/>
            <person name="Wan A.T."/>
            <person name="Shi M."/>
            <person name="Liu X."/>
            <person name="Cao Q."/>
            <person name="Hui J.H.L."/>
            <person name="Sookrung N."/>
            <person name="Leung T.F."/>
            <person name="Tungtrongchitr A."/>
            <person name="Tsui S.K.W."/>
        </authorList>
    </citation>
    <scope>NUCLEOTIDE SEQUENCE [LARGE SCALE GENOMIC DNA]</scope>
    <source>
        <strain evidence="3">PWHHKU_190912</strain>
    </source>
</reference>
<comment type="caution">
    <text evidence="3">The sequence shown here is derived from an EMBL/GenBank/DDBJ whole genome shotgun (WGS) entry which is preliminary data.</text>
</comment>
<dbReference type="Pfam" id="PF01498">
    <property type="entry name" value="HTH_Tnp_Tc3_2"/>
    <property type="match status" value="1"/>
</dbReference>
<proteinExistence type="predicted"/>
<organism evidence="3 4">
    <name type="scientific">Periplaneta americana</name>
    <name type="common">American cockroach</name>
    <name type="synonym">Blatta americana</name>
    <dbReference type="NCBI Taxonomy" id="6978"/>
    <lineage>
        <taxon>Eukaryota</taxon>
        <taxon>Metazoa</taxon>
        <taxon>Ecdysozoa</taxon>
        <taxon>Arthropoda</taxon>
        <taxon>Hexapoda</taxon>
        <taxon>Insecta</taxon>
        <taxon>Pterygota</taxon>
        <taxon>Neoptera</taxon>
        <taxon>Polyneoptera</taxon>
        <taxon>Dictyoptera</taxon>
        <taxon>Blattodea</taxon>
        <taxon>Blattoidea</taxon>
        <taxon>Blattidae</taxon>
        <taxon>Blattinae</taxon>
        <taxon>Periplaneta</taxon>
    </lineage>
</organism>
<dbReference type="EMBL" id="JAJSOF020000019">
    <property type="protein sequence ID" value="KAJ4437845.1"/>
    <property type="molecule type" value="Genomic_DNA"/>
</dbReference>
<protein>
    <recommendedName>
        <fullName evidence="2">Transposase Tc1-like domain-containing protein</fullName>
    </recommendedName>
</protein>
<evidence type="ECO:0000313" key="3">
    <source>
        <dbReference type="EMBL" id="KAJ4437845.1"/>
    </source>
</evidence>
<feature type="compositionally biased region" description="Basic and acidic residues" evidence="1">
    <location>
        <begin position="164"/>
        <end position="182"/>
    </location>
</feature>
<accession>A0ABQ8SUH6</accession>
<dbReference type="Gene3D" id="3.30.420.10">
    <property type="entry name" value="Ribonuclease H-like superfamily/Ribonuclease H"/>
    <property type="match status" value="1"/>
</dbReference>
<feature type="domain" description="Transposase Tc1-like" evidence="2">
    <location>
        <begin position="35"/>
        <end position="96"/>
    </location>
</feature>
<dbReference type="InterPro" id="IPR002492">
    <property type="entry name" value="Transposase_Tc1-like"/>
</dbReference>
<feature type="region of interest" description="Disordered" evidence="1">
    <location>
        <begin position="119"/>
        <end position="182"/>
    </location>
</feature>
<name>A0ABQ8SUH6_PERAM</name>
<gene>
    <name evidence="3" type="ORF">ANN_13783</name>
</gene>
<dbReference type="Proteomes" id="UP001148838">
    <property type="component" value="Unassembled WGS sequence"/>
</dbReference>
<evidence type="ECO:0000256" key="1">
    <source>
        <dbReference type="SAM" id="MobiDB-lite"/>
    </source>
</evidence>
<evidence type="ECO:0000313" key="4">
    <source>
        <dbReference type="Proteomes" id="UP001148838"/>
    </source>
</evidence>
<feature type="compositionally biased region" description="Basic and acidic residues" evidence="1">
    <location>
        <begin position="119"/>
        <end position="136"/>
    </location>
</feature>